<name>A0A1M4SY75_9FLAO</name>
<dbReference type="EMBL" id="FQUT01000001">
    <property type="protein sequence ID" value="SHE36937.1"/>
    <property type="molecule type" value="Genomic_DNA"/>
</dbReference>
<feature type="transmembrane region" description="Helical" evidence="2">
    <location>
        <begin position="12"/>
        <end position="29"/>
    </location>
</feature>
<evidence type="ECO:0000256" key="2">
    <source>
        <dbReference type="SAM" id="Phobius"/>
    </source>
</evidence>
<evidence type="ECO:0000313" key="4">
    <source>
        <dbReference type="EMBL" id="SHE36937.1"/>
    </source>
</evidence>
<protein>
    <submittedName>
        <fullName evidence="4">Por secretion system C-terminal sorting domain-containing protein</fullName>
    </submittedName>
</protein>
<keyword evidence="5" id="KW-1185">Reference proteome</keyword>
<evidence type="ECO:0000313" key="5">
    <source>
        <dbReference type="Proteomes" id="UP000184518"/>
    </source>
</evidence>
<dbReference type="NCBIfam" id="TIGR04183">
    <property type="entry name" value="Por_Secre_tail"/>
    <property type="match status" value="1"/>
</dbReference>
<evidence type="ECO:0000259" key="3">
    <source>
        <dbReference type="Pfam" id="PF26628"/>
    </source>
</evidence>
<proteinExistence type="predicted"/>
<reference evidence="5" key="1">
    <citation type="submission" date="2016-11" db="EMBL/GenBank/DDBJ databases">
        <authorList>
            <person name="Varghese N."/>
            <person name="Submissions S."/>
        </authorList>
    </citation>
    <scope>NUCLEOTIDE SEQUENCE [LARGE SCALE GENOMIC DNA]</scope>
    <source>
        <strain evidence="5">DSM 27619</strain>
    </source>
</reference>
<dbReference type="Proteomes" id="UP000184518">
    <property type="component" value="Unassembled WGS sequence"/>
</dbReference>
<feature type="domain" description="DUF8202" evidence="3">
    <location>
        <begin position="186"/>
        <end position="345"/>
    </location>
</feature>
<accession>A0A1M4SY75</accession>
<dbReference type="Pfam" id="PF26628">
    <property type="entry name" value="DUF8202"/>
    <property type="match status" value="1"/>
</dbReference>
<organism evidence="4 5">
    <name type="scientific">Chryseobacterium arachidis</name>
    <dbReference type="NCBI Taxonomy" id="1416778"/>
    <lineage>
        <taxon>Bacteria</taxon>
        <taxon>Pseudomonadati</taxon>
        <taxon>Bacteroidota</taxon>
        <taxon>Flavobacteriia</taxon>
        <taxon>Flavobacteriales</taxon>
        <taxon>Weeksellaceae</taxon>
        <taxon>Chryseobacterium group</taxon>
        <taxon>Chryseobacterium</taxon>
    </lineage>
</organism>
<evidence type="ECO:0000256" key="1">
    <source>
        <dbReference type="ARBA" id="ARBA00022729"/>
    </source>
</evidence>
<sequence>MLINRHNFNLMYYSSFYISITATKQFFMIKIFYRRIFAMIVFSFSFSAYSQLVGSDAGPWEKSNSTLREATRCPDENLLNFHCGIKGKSLKKYIKYSKNKSHTLSLVHTSMEDELIWENTDQNTSLSNTHYNKGKIINEVGKRPSIFSYTGTADPHNKKSDSLKIRFQDQNLYEMIFFPRKVKAMELNKLHSYLSIKYGISLEKGKYYGSDGKVIWDPEKHKEYHNRSTGLGRDEANELYQKQSSNQADQFLAIGMNTISRTNFENPTTIENNNFVIWSDDNNGMSLKNEKDLDILERNWEINFIGSKIQKTDYSVRIIKETLNPRSLPISYWMLIKKDNGEIKKIPGIENEKYVLFNKVDFLDAFDSGNKAHFTFAVSPLKDSKPTDGNHNPRTETQYSQSDLSLDYEKISLYPNPVKKDQNFTIVFPPMENLVISIYDAGGRLVKLEKISHTASSYVHHLPIQSSYLVTLTQNGKIIKTFKLIVD</sequence>
<keyword evidence="2" id="KW-0472">Membrane</keyword>
<dbReference type="InterPro" id="IPR058515">
    <property type="entry name" value="DUF8202"/>
</dbReference>
<keyword evidence="1" id="KW-0732">Signal</keyword>
<gene>
    <name evidence="4" type="ORF">SAMN05443633_10196</name>
</gene>
<dbReference type="STRING" id="1416778.SAMN05443633_10196"/>
<dbReference type="InterPro" id="IPR026444">
    <property type="entry name" value="Secre_tail"/>
</dbReference>
<dbReference type="AlphaFoldDB" id="A0A1M4SY75"/>
<keyword evidence="2" id="KW-0812">Transmembrane</keyword>
<keyword evidence="2" id="KW-1133">Transmembrane helix</keyword>